<evidence type="ECO:0000256" key="5">
    <source>
        <dbReference type="ARBA" id="ARBA00022840"/>
    </source>
</evidence>
<keyword evidence="7 8" id="KW-0472">Membrane</keyword>
<dbReference type="GO" id="GO:0005524">
    <property type="term" value="F:ATP binding"/>
    <property type="evidence" value="ECO:0007669"/>
    <property type="project" value="UniProtKB-KW"/>
</dbReference>
<dbReference type="GO" id="GO:0016887">
    <property type="term" value="F:ATP hydrolysis activity"/>
    <property type="evidence" value="ECO:0007669"/>
    <property type="project" value="InterPro"/>
</dbReference>
<dbReference type="Proteomes" id="UP000243978">
    <property type="component" value="Unassembled WGS sequence"/>
</dbReference>
<gene>
    <name evidence="11" type="ORF">C8N43_0242</name>
</gene>
<feature type="transmembrane region" description="Helical" evidence="8">
    <location>
        <begin position="273"/>
        <end position="295"/>
    </location>
</feature>
<dbReference type="GO" id="GO:0005886">
    <property type="term" value="C:plasma membrane"/>
    <property type="evidence" value="ECO:0007669"/>
    <property type="project" value="UniProtKB-SubCell"/>
</dbReference>
<dbReference type="GO" id="GO:0006879">
    <property type="term" value="P:intracellular iron ion homeostasis"/>
    <property type="evidence" value="ECO:0007669"/>
    <property type="project" value="TreeGrafter"/>
</dbReference>
<keyword evidence="12" id="KW-1185">Reference proteome</keyword>
<keyword evidence="2" id="KW-0813">Transport</keyword>
<dbReference type="PANTHER" id="PTHR24221:SF402">
    <property type="entry name" value="IRON-SULFUR CLUSTERS TRANSPORTER ABCB7, MITOCHONDRIAL"/>
    <property type="match status" value="1"/>
</dbReference>
<keyword evidence="4" id="KW-0547">Nucleotide-binding</keyword>
<dbReference type="InterPro" id="IPR003593">
    <property type="entry name" value="AAA+_ATPase"/>
</dbReference>
<dbReference type="InterPro" id="IPR036640">
    <property type="entry name" value="ABC1_TM_sf"/>
</dbReference>
<dbReference type="FunFam" id="3.40.50.300:FF:000186">
    <property type="entry name" value="ATP-binding cassette sub-family B member 7, mitochondrial"/>
    <property type="match status" value="1"/>
</dbReference>
<dbReference type="OrthoDB" id="9808328at2"/>
<keyword evidence="5 11" id="KW-0067">ATP-binding</keyword>
<dbReference type="PANTHER" id="PTHR24221">
    <property type="entry name" value="ATP-BINDING CASSETTE SUB-FAMILY B"/>
    <property type="match status" value="1"/>
</dbReference>
<comment type="subcellular location">
    <subcellularLocation>
        <location evidence="1">Cell membrane</location>
        <topology evidence="1">Multi-pass membrane protein</topology>
    </subcellularLocation>
</comment>
<dbReference type="PROSITE" id="PS00211">
    <property type="entry name" value="ABC_TRANSPORTER_1"/>
    <property type="match status" value="1"/>
</dbReference>
<dbReference type="AlphaFoldDB" id="A0A2T6BHQ5"/>
<name>A0A2T6BHQ5_9RHOB</name>
<evidence type="ECO:0000259" key="9">
    <source>
        <dbReference type="PROSITE" id="PS50893"/>
    </source>
</evidence>
<evidence type="ECO:0000256" key="4">
    <source>
        <dbReference type="ARBA" id="ARBA00022741"/>
    </source>
</evidence>
<organism evidence="11 12">
    <name type="scientific">Litoreibacter ponti</name>
    <dbReference type="NCBI Taxonomy" id="1510457"/>
    <lineage>
        <taxon>Bacteria</taxon>
        <taxon>Pseudomonadati</taxon>
        <taxon>Pseudomonadota</taxon>
        <taxon>Alphaproteobacteria</taxon>
        <taxon>Rhodobacterales</taxon>
        <taxon>Roseobacteraceae</taxon>
        <taxon>Litoreibacter</taxon>
    </lineage>
</organism>
<dbReference type="Pfam" id="PF00005">
    <property type="entry name" value="ABC_tran"/>
    <property type="match status" value="1"/>
</dbReference>
<dbReference type="Gene3D" id="1.20.1560.10">
    <property type="entry name" value="ABC transporter type 1, transmembrane domain"/>
    <property type="match status" value="1"/>
</dbReference>
<dbReference type="GO" id="GO:0140359">
    <property type="term" value="F:ABC-type transporter activity"/>
    <property type="evidence" value="ECO:0007669"/>
    <property type="project" value="InterPro"/>
</dbReference>
<feature type="transmembrane region" description="Helical" evidence="8">
    <location>
        <begin position="43"/>
        <end position="64"/>
    </location>
</feature>
<dbReference type="InterPro" id="IPR003439">
    <property type="entry name" value="ABC_transporter-like_ATP-bd"/>
</dbReference>
<dbReference type="Gene3D" id="3.40.50.300">
    <property type="entry name" value="P-loop containing nucleotide triphosphate hydrolases"/>
    <property type="match status" value="1"/>
</dbReference>
<feature type="transmembrane region" description="Helical" evidence="8">
    <location>
        <begin position="188"/>
        <end position="209"/>
    </location>
</feature>
<keyword evidence="6 8" id="KW-1133">Transmembrane helix</keyword>
<feature type="domain" description="ABC transporter" evidence="9">
    <location>
        <begin position="367"/>
        <end position="601"/>
    </location>
</feature>
<dbReference type="InterPro" id="IPR017871">
    <property type="entry name" value="ABC_transporter-like_CS"/>
</dbReference>
<proteinExistence type="predicted"/>
<dbReference type="RefSeq" id="WP_107843878.1">
    <property type="nucleotide sequence ID" value="NZ_QBKS01000001.1"/>
</dbReference>
<dbReference type="InterPro" id="IPR011527">
    <property type="entry name" value="ABC1_TM_dom"/>
</dbReference>
<feature type="domain" description="ABC transmembrane type-1" evidence="10">
    <location>
        <begin position="44"/>
        <end position="333"/>
    </location>
</feature>
<dbReference type="EMBL" id="QBKS01000001">
    <property type="protein sequence ID" value="PTX55603.1"/>
    <property type="molecule type" value="Genomic_DNA"/>
</dbReference>
<evidence type="ECO:0000256" key="3">
    <source>
        <dbReference type="ARBA" id="ARBA00022692"/>
    </source>
</evidence>
<dbReference type="PROSITE" id="PS50929">
    <property type="entry name" value="ABC_TM1F"/>
    <property type="match status" value="1"/>
</dbReference>
<feature type="transmembrane region" description="Helical" evidence="8">
    <location>
        <begin position="76"/>
        <end position="96"/>
    </location>
</feature>
<evidence type="ECO:0000313" key="12">
    <source>
        <dbReference type="Proteomes" id="UP000243978"/>
    </source>
</evidence>
<feature type="transmembrane region" description="Helical" evidence="8">
    <location>
        <begin position="307"/>
        <end position="328"/>
    </location>
</feature>
<accession>A0A2T6BHQ5</accession>
<dbReference type="SMART" id="SM00382">
    <property type="entry name" value="AAA"/>
    <property type="match status" value="1"/>
</dbReference>
<dbReference type="SUPFAM" id="SSF90123">
    <property type="entry name" value="ABC transporter transmembrane region"/>
    <property type="match status" value="1"/>
</dbReference>
<evidence type="ECO:0000256" key="6">
    <source>
        <dbReference type="ARBA" id="ARBA00022989"/>
    </source>
</evidence>
<dbReference type="SUPFAM" id="SSF52540">
    <property type="entry name" value="P-loop containing nucleoside triphosphate hydrolases"/>
    <property type="match status" value="1"/>
</dbReference>
<evidence type="ECO:0000256" key="7">
    <source>
        <dbReference type="ARBA" id="ARBA00023136"/>
    </source>
</evidence>
<sequence length="610" mass="67353">MVTEVTDARLNQDLRRDGWRVVKRVIPYLWPDDPEKFWVKRRVVLALGFLIISKLVAVYTPFLYKGAVDALSGETADSALMLAMGAVGLTVAYGMARAMNVGFQQLRDVVFALVGQRALRMLALETFTHIHRLSMRYHITRKTGGLSRIIERGVKGVEFLLRFLLFSIGPLILELLMIAVILAFVFNIWYLVAVLVTIAIYTWFTFAVTEWRVKQRKEMNDQDTDANQKAIDSLLNFETVKYFGAEAREARRYDGAMEKYVAAALKTSYSLAFLNFGQSLIITSGLVVVMVLAAMGVQSGELTVGDFVMVNAYMIQITMPLNFLGTVYREIRQALVDMSEMFDLLGQPAEVQDKPDASEIKVTGGHVRLDGVEFGYDAARPILKGVSLDVPAGQNVAIVGPSGSGKSTIGRLLFRFYDVGAGSLTIDGQDVRDVTQDSLHSVIGVVPQDTVLFNDTIRYNIAYGREDATFAEIEAAAKAAKIHDFILDLPEGYDTAVGERGLKLSGGEKQRVGIARTLLKNPPILLLDEATSALDTETEADIQASLEEMAEGRTTITIAHRLSTVADADRIVVLEHGVVVEEGTHGELLERDGRYASLWHRQQAEDAEAA</sequence>
<evidence type="ECO:0000313" key="11">
    <source>
        <dbReference type="EMBL" id="PTX55603.1"/>
    </source>
</evidence>
<evidence type="ECO:0000256" key="2">
    <source>
        <dbReference type="ARBA" id="ARBA00022448"/>
    </source>
</evidence>
<evidence type="ECO:0000256" key="8">
    <source>
        <dbReference type="SAM" id="Phobius"/>
    </source>
</evidence>
<feature type="transmembrane region" description="Helical" evidence="8">
    <location>
        <begin position="159"/>
        <end position="182"/>
    </location>
</feature>
<dbReference type="PROSITE" id="PS50893">
    <property type="entry name" value="ABC_TRANSPORTER_2"/>
    <property type="match status" value="1"/>
</dbReference>
<keyword evidence="3 8" id="KW-0812">Transmembrane</keyword>
<comment type="caution">
    <text evidence="11">The sequence shown here is derived from an EMBL/GenBank/DDBJ whole genome shotgun (WGS) entry which is preliminary data.</text>
</comment>
<protein>
    <submittedName>
        <fullName evidence="11">ATP-binding cassette subfamily B protein</fullName>
    </submittedName>
</protein>
<reference evidence="11 12" key="1">
    <citation type="submission" date="2018-04" db="EMBL/GenBank/DDBJ databases">
        <title>Genomic Encyclopedia of Archaeal and Bacterial Type Strains, Phase II (KMG-II): from individual species to whole genera.</title>
        <authorList>
            <person name="Goeker M."/>
        </authorList>
    </citation>
    <scope>NUCLEOTIDE SEQUENCE [LARGE SCALE GENOMIC DNA]</scope>
    <source>
        <strain evidence="11 12">DSM 100977</strain>
    </source>
</reference>
<evidence type="ECO:0000256" key="1">
    <source>
        <dbReference type="ARBA" id="ARBA00004651"/>
    </source>
</evidence>
<dbReference type="InterPro" id="IPR027417">
    <property type="entry name" value="P-loop_NTPase"/>
</dbReference>
<dbReference type="CDD" id="cd18582">
    <property type="entry name" value="ABC_6TM_ATM1_ABCB7"/>
    <property type="match status" value="1"/>
</dbReference>
<dbReference type="Pfam" id="PF00664">
    <property type="entry name" value="ABC_membrane"/>
    <property type="match status" value="1"/>
</dbReference>
<evidence type="ECO:0000259" key="10">
    <source>
        <dbReference type="PROSITE" id="PS50929"/>
    </source>
</evidence>
<dbReference type="InterPro" id="IPR039421">
    <property type="entry name" value="Type_1_exporter"/>
</dbReference>